<dbReference type="InterPro" id="IPR050307">
    <property type="entry name" value="Sterol_Desaturase_Related"/>
</dbReference>
<dbReference type="InterPro" id="IPR006694">
    <property type="entry name" value="Fatty_acid_hydroxylase"/>
</dbReference>
<evidence type="ECO:0000313" key="8">
    <source>
        <dbReference type="Proteomes" id="UP000567179"/>
    </source>
</evidence>
<proteinExistence type="predicted"/>
<comment type="subcellular location">
    <subcellularLocation>
        <location evidence="1">Membrane</location>
    </subcellularLocation>
</comment>
<keyword evidence="3 5" id="KW-1133">Transmembrane helix</keyword>
<organism evidence="7 8">
    <name type="scientific">Psilocybe cf. subviscida</name>
    <dbReference type="NCBI Taxonomy" id="2480587"/>
    <lineage>
        <taxon>Eukaryota</taxon>
        <taxon>Fungi</taxon>
        <taxon>Dikarya</taxon>
        <taxon>Basidiomycota</taxon>
        <taxon>Agaricomycotina</taxon>
        <taxon>Agaricomycetes</taxon>
        <taxon>Agaricomycetidae</taxon>
        <taxon>Agaricales</taxon>
        <taxon>Agaricineae</taxon>
        <taxon>Strophariaceae</taxon>
        <taxon>Psilocybe</taxon>
    </lineage>
</organism>
<keyword evidence="2 5" id="KW-0812">Transmembrane</keyword>
<dbReference type="GO" id="GO:0005506">
    <property type="term" value="F:iron ion binding"/>
    <property type="evidence" value="ECO:0007669"/>
    <property type="project" value="InterPro"/>
</dbReference>
<dbReference type="GO" id="GO:0016020">
    <property type="term" value="C:membrane"/>
    <property type="evidence" value="ECO:0007669"/>
    <property type="project" value="UniProtKB-SubCell"/>
</dbReference>
<dbReference type="GO" id="GO:0016491">
    <property type="term" value="F:oxidoreductase activity"/>
    <property type="evidence" value="ECO:0007669"/>
    <property type="project" value="InterPro"/>
</dbReference>
<reference evidence="7 8" key="1">
    <citation type="journal article" date="2020" name="ISME J.">
        <title>Uncovering the hidden diversity of litter-decomposition mechanisms in mushroom-forming fungi.</title>
        <authorList>
            <person name="Floudas D."/>
            <person name="Bentzer J."/>
            <person name="Ahren D."/>
            <person name="Johansson T."/>
            <person name="Persson P."/>
            <person name="Tunlid A."/>
        </authorList>
    </citation>
    <scope>NUCLEOTIDE SEQUENCE [LARGE SCALE GENOMIC DNA]</scope>
    <source>
        <strain evidence="7 8">CBS 101986</strain>
    </source>
</reference>
<feature type="domain" description="Fatty acid hydroxylase" evidence="6">
    <location>
        <begin position="122"/>
        <end position="242"/>
    </location>
</feature>
<evidence type="ECO:0000256" key="3">
    <source>
        <dbReference type="ARBA" id="ARBA00022989"/>
    </source>
</evidence>
<protein>
    <recommendedName>
        <fullName evidence="6">Fatty acid hydroxylase domain-containing protein</fullName>
    </recommendedName>
</protein>
<evidence type="ECO:0000256" key="4">
    <source>
        <dbReference type="ARBA" id="ARBA00023136"/>
    </source>
</evidence>
<dbReference type="PANTHER" id="PTHR11863">
    <property type="entry name" value="STEROL DESATURASE"/>
    <property type="match status" value="1"/>
</dbReference>
<name>A0A8H5B8Q2_9AGAR</name>
<keyword evidence="4 5" id="KW-0472">Membrane</keyword>
<dbReference type="AlphaFoldDB" id="A0A8H5B8Q2"/>
<gene>
    <name evidence="7" type="ORF">D9619_012176</name>
</gene>
<accession>A0A8H5B8Q2</accession>
<dbReference type="Pfam" id="PF04116">
    <property type="entry name" value="FA_hydroxylase"/>
    <property type="match status" value="1"/>
</dbReference>
<evidence type="ECO:0000256" key="1">
    <source>
        <dbReference type="ARBA" id="ARBA00004370"/>
    </source>
</evidence>
<feature type="transmembrane region" description="Helical" evidence="5">
    <location>
        <begin position="20"/>
        <end position="43"/>
    </location>
</feature>
<evidence type="ECO:0000313" key="7">
    <source>
        <dbReference type="EMBL" id="KAF5317963.1"/>
    </source>
</evidence>
<dbReference type="Proteomes" id="UP000567179">
    <property type="component" value="Unassembled WGS sequence"/>
</dbReference>
<dbReference type="EMBL" id="JAACJJ010000031">
    <property type="protein sequence ID" value="KAF5317963.1"/>
    <property type="molecule type" value="Genomic_DNA"/>
</dbReference>
<evidence type="ECO:0000256" key="5">
    <source>
        <dbReference type="SAM" id="Phobius"/>
    </source>
</evidence>
<evidence type="ECO:0000259" key="6">
    <source>
        <dbReference type="Pfam" id="PF04116"/>
    </source>
</evidence>
<comment type="caution">
    <text evidence="7">The sequence shown here is derived from an EMBL/GenBank/DDBJ whole genome shotgun (WGS) entry which is preliminary data.</text>
</comment>
<evidence type="ECO:0000256" key="2">
    <source>
        <dbReference type="ARBA" id="ARBA00022692"/>
    </source>
</evidence>
<dbReference type="OrthoDB" id="408954at2759"/>
<dbReference type="GO" id="GO:0008610">
    <property type="term" value="P:lipid biosynthetic process"/>
    <property type="evidence" value="ECO:0007669"/>
    <property type="project" value="InterPro"/>
</dbReference>
<keyword evidence="8" id="KW-1185">Reference proteome</keyword>
<sequence length="253" mass="28444">MKSLSNQWAAIVSTYPHPAIEFVGGIVIQTLFFWVPCAFYLALDSIAPAFSQRHKIQPIPKQPTRADIVHCLQVVLQNQAINLVVHSALLTTMHIYSLPLTYSLSPTLPGLFEVVFGVARSVIIREIVFYYVHRIFHLPGVYAGVHKKHHHFIAPVALAAQYATPTEHIFANILPIAVPGMIYKGTHVVTYWAFLAFQLAETATVHSGYDFFAGAAKMHDSHHELFNMNYGVIGFMDWLHGTNKLPTRRQKSE</sequence>